<evidence type="ECO:0000256" key="5">
    <source>
        <dbReference type="ARBA" id="ARBA00022859"/>
    </source>
</evidence>
<dbReference type="InterPro" id="IPR040886">
    <property type="entry name" value="TRIF_N"/>
</dbReference>
<dbReference type="RefSeq" id="XP_015242175.1">
    <property type="nucleotide sequence ID" value="XM_015386689.1"/>
</dbReference>
<keyword evidence="10" id="KW-1185">Reference proteome</keyword>
<dbReference type="KEGG" id="cvg:107092307"/>
<dbReference type="GeneID" id="107092307"/>
<dbReference type="OMA" id="TRHGWQD"/>
<dbReference type="Pfam" id="PF13676">
    <property type="entry name" value="TIR_2"/>
    <property type="match status" value="1"/>
</dbReference>
<dbReference type="OrthoDB" id="62956at2759"/>
<dbReference type="GO" id="GO:0035666">
    <property type="term" value="P:TRIF-dependent toll-like receptor signaling pathway"/>
    <property type="evidence" value="ECO:0007669"/>
    <property type="project" value="InterPro"/>
</dbReference>
<keyword evidence="2" id="KW-0963">Cytoplasm</keyword>
<dbReference type="PANTHER" id="PTHR47230">
    <property type="entry name" value="TIR DOMAIN-CONTAINING ADAPTER MOLECULE 1"/>
    <property type="match status" value="1"/>
</dbReference>
<protein>
    <submittedName>
        <fullName evidence="9">TIR domain-containing adapter molecule 1-like</fullName>
    </submittedName>
</protein>
<organism evidence="9 10">
    <name type="scientific">Cyprinodon variegatus</name>
    <name type="common">Sheepshead minnow</name>
    <dbReference type="NCBI Taxonomy" id="28743"/>
    <lineage>
        <taxon>Eukaryota</taxon>
        <taxon>Metazoa</taxon>
        <taxon>Chordata</taxon>
        <taxon>Craniata</taxon>
        <taxon>Vertebrata</taxon>
        <taxon>Euteleostomi</taxon>
        <taxon>Actinopterygii</taxon>
        <taxon>Neopterygii</taxon>
        <taxon>Teleostei</taxon>
        <taxon>Neoteleostei</taxon>
        <taxon>Acanthomorphata</taxon>
        <taxon>Ovalentaria</taxon>
        <taxon>Atherinomorphae</taxon>
        <taxon>Cyprinodontiformes</taxon>
        <taxon>Cyprinodontidae</taxon>
        <taxon>Cyprinodon</taxon>
    </lineage>
</organism>
<keyword evidence="4" id="KW-0399">Innate immunity</keyword>
<feature type="domain" description="TIR" evidence="8">
    <location>
        <begin position="346"/>
        <end position="478"/>
    </location>
</feature>
<dbReference type="Gene3D" id="1.25.40.780">
    <property type="match status" value="1"/>
</dbReference>
<proteinExistence type="predicted"/>
<evidence type="ECO:0000256" key="4">
    <source>
        <dbReference type="ARBA" id="ARBA00022588"/>
    </source>
</evidence>
<evidence type="ECO:0000256" key="3">
    <source>
        <dbReference type="ARBA" id="ARBA00022553"/>
    </source>
</evidence>
<feature type="region of interest" description="Disordered" evidence="7">
    <location>
        <begin position="253"/>
        <end position="280"/>
    </location>
</feature>
<dbReference type="PANTHER" id="PTHR47230:SF1">
    <property type="entry name" value="TIR DOMAIN-CONTAINING ADAPTER MOLECULE 1"/>
    <property type="match status" value="1"/>
</dbReference>
<name>A0A3Q2CH65_CYPVA</name>
<dbReference type="GO" id="GO:0032481">
    <property type="term" value="P:positive regulation of type I interferon production"/>
    <property type="evidence" value="ECO:0007669"/>
    <property type="project" value="TreeGrafter"/>
</dbReference>
<dbReference type="InterPro" id="IPR035897">
    <property type="entry name" value="Toll_tir_struct_dom_sf"/>
</dbReference>
<keyword evidence="3" id="KW-0597">Phosphoprotein</keyword>
<feature type="compositionally biased region" description="Polar residues" evidence="7">
    <location>
        <begin position="254"/>
        <end position="267"/>
    </location>
</feature>
<reference evidence="9" key="1">
    <citation type="submission" date="2025-08" db="UniProtKB">
        <authorList>
            <consortium name="Ensembl"/>
        </authorList>
    </citation>
    <scope>IDENTIFICATION</scope>
</reference>
<dbReference type="GO" id="GO:0043123">
    <property type="term" value="P:positive regulation of canonical NF-kappaB signal transduction"/>
    <property type="evidence" value="ECO:0007669"/>
    <property type="project" value="TreeGrafter"/>
</dbReference>
<dbReference type="Proteomes" id="UP000265020">
    <property type="component" value="Unassembled WGS sequence"/>
</dbReference>
<dbReference type="GO" id="GO:0045087">
    <property type="term" value="P:innate immune response"/>
    <property type="evidence" value="ECO:0007669"/>
    <property type="project" value="UniProtKB-KW"/>
</dbReference>
<dbReference type="GeneTree" id="ENSGT00940000163706"/>
<keyword evidence="5" id="KW-0391">Immunity</keyword>
<dbReference type="Pfam" id="PF17798">
    <property type="entry name" value="TRIF-NTD"/>
    <property type="match status" value="1"/>
</dbReference>
<dbReference type="GO" id="GO:0035591">
    <property type="term" value="F:signaling adaptor activity"/>
    <property type="evidence" value="ECO:0007669"/>
    <property type="project" value="TreeGrafter"/>
</dbReference>
<dbReference type="AlphaFoldDB" id="A0A3Q2CH65"/>
<dbReference type="GO" id="GO:0006954">
    <property type="term" value="P:inflammatory response"/>
    <property type="evidence" value="ECO:0007669"/>
    <property type="project" value="UniProtKB-KW"/>
</dbReference>
<keyword evidence="6" id="KW-0395">Inflammatory response</keyword>
<evidence type="ECO:0000259" key="8">
    <source>
        <dbReference type="PROSITE" id="PS50104"/>
    </source>
</evidence>
<accession>A0A3Q2CH65</accession>
<dbReference type="STRING" id="28743.ENSCVAP00000004392"/>
<feature type="region of interest" description="Disordered" evidence="7">
    <location>
        <begin position="321"/>
        <end position="341"/>
    </location>
</feature>
<evidence type="ECO:0000256" key="6">
    <source>
        <dbReference type="ARBA" id="ARBA00023198"/>
    </source>
</evidence>
<dbReference type="SUPFAM" id="SSF52200">
    <property type="entry name" value="Toll/Interleukin receptor TIR domain"/>
    <property type="match status" value="1"/>
</dbReference>
<sequence length="563" mass="63105">MNDTGLENQRTGLREVFDILVKTPSERLRSLTFQLGESPEDTLVHALCLTILQSPDRALEKLRTLQDDPLANHLAEKWQSGEGQLDDFGDHCSQFEAKTGESLTSLAKVFKVLFDQRLCDSVLRNLAYKRALSNECFKTSSLGYNNFREEAKAVCGPQFAEWMCSSSDLKSEFSLDPNRYLREENATLKFAVSEDESAKAQCLPSPLVDSPSELSYPSHLEISLPPTDSFKGDKAFTETSGNQILIAPSIHPVSGSQTENVQSTVPQHTPAGRSQFGGENEIKTDEASMNTFQSTKSATYPYKANSGTKATQLASQSILPNISGLKSPSESKETKEEEEEEEEEEIFYAFVILHAPEDSDVADSMKEKLEAAIGTTGATFSDEFAVPGKSTLRCVQDAVNNSAFTILLLTRNFNSQMLEMKTNIALINSIHNEHKFNTVIPLLPMDNCMPRRSIPIALQTLVPLEEKRNFEKKLQKVFNRANIERQRKIWTEELKIRKLKQEKERLRLHMEQRLVLGASVQREQDGGVWWPQHSNIHIENANYVMIGNDSTMTVGRGGSEDQD</sequence>
<evidence type="ECO:0000313" key="10">
    <source>
        <dbReference type="Proteomes" id="UP000265020"/>
    </source>
</evidence>
<evidence type="ECO:0000256" key="1">
    <source>
        <dbReference type="ARBA" id="ARBA00004496"/>
    </source>
</evidence>
<dbReference type="CTD" id="148022"/>
<dbReference type="Gene3D" id="3.40.50.10140">
    <property type="entry name" value="Toll/interleukin-1 receptor homology (TIR) domain"/>
    <property type="match status" value="1"/>
</dbReference>
<comment type="subcellular location">
    <subcellularLocation>
        <location evidence="1">Cytoplasm</location>
    </subcellularLocation>
</comment>
<dbReference type="InterPro" id="IPR046946">
    <property type="entry name" value="TCAM1/2"/>
</dbReference>
<evidence type="ECO:0000313" key="9">
    <source>
        <dbReference type="Ensembl" id="ENSCVAP00000004392.1"/>
    </source>
</evidence>
<evidence type="ECO:0000256" key="2">
    <source>
        <dbReference type="ARBA" id="ARBA00022490"/>
    </source>
</evidence>
<reference evidence="9" key="2">
    <citation type="submission" date="2025-09" db="UniProtKB">
        <authorList>
            <consortium name="Ensembl"/>
        </authorList>
    </citation>
    <scope>IDENTIFICATION</scope>
</reference>
<dbReference type="PROSITE" id="PS50104">
    <property type="entry name" value="TIR"/>
    <property type="match status" value="1"/>
</dbReference>
<dbReference type="Ensembl" id="ENSCVAT00000008431.1">
    <property type="protein sequence ID" value="ENSCVAP00000004392.1"/>
    <property type="gene ID" value="ENSCVAG00000000166.1"/>
</dbReference>
<dbReference type="InterPro" id="IPR000157">
    <property type="entry name" value="TIR_dom"/>
</dbReference>
<evidence type="ECO:0000256" key="7">
    <source>
        <dbReference type="SAM" id="MobiDB-lite"/>
    </source>
</evidence>
<dbReference type="GO" id="GO:0005768">
    <property type="term" value="C:endosome"/>
    <property type="evidence" value="ECO:0007669"/>
    <property type="project" value="TreeGrafter"/>
</dbReference>